<dbReference type="Pfam" id="PF00850">
    <property type="entry name" value="Hist_deacetyl"/>
    <property type="match status" value="1"/>
</dbReference>
<dbReference type="KEGG" id="pti:PHATR_43919"/>
<dbReference type="eggNOG" id="KOG1343">
    <property type="taxonomic scope" value="Eukaryota"/>
</dbReference>
<evidence type="ECO:0000313" key="8">
    <source>
        <dbReference type="Proteomes" id="UP000000759"/>
    </source>
</evidence>
<evidence type="ECO:0000259" key="6">
    <source>
        <dbReference type="Pfam" id="PF00850"/>
    </source>
</evidence>
<dbReference type="Gene3D" id="3.40.800.20">
    <property type="entry name" value="Histone deacetylase domain"/>
    <property type="match status" value="1"/>
</dbReference>
<protein>
    <recommendedName>
        <fullName evidence="6">Histone deacetylase domain-containing protein</fullName>
    </recommendedName>
</protein>
<comment type="similarity">
    <text evidence="2">Belongs to the histone deacetylase family.</text>
</comment>
<dbReference type="InterPro" id="IPR023696">
    <property type="entry name" value="Ureohydrolase_dom_sf"/>
</dbReference>
<reference evidence="8" key="2">
    <citation type="submission" date="2008-08" db="EMBL/GenBank/DDBJ databases">
        <authorList>
            <consortium name="Diatom Consortium"/>
            <person name="Grigoriev I."/>
            <person name="Grimwood J."/>
            <person name="Kuo A."/>
            <person name="Otillar R.P."/>
            <person name="Salamov A."/>
            <person name="Detter J.C."/>
            <person name="Lindquist E."/>
            <person name="Shapiro H."/>
            <person name="Lucas S."/>
            <person name="Glavina del Rio T."/>
            <person name="Pitluck S."/>
            <person name="Rokhsar D."/>
            <person name="Bowler C."/>
        </authorList>
    </citation>
    <scope>GENOME REANNOTATION</scope>
    <source>
        <strain evidence="8">CCAP 1055/1</strain>
    </source>
</reference>
<reference evidence="7 8" key="1">
    <citation type="journal article" date="2008" name="Nature">
        <title>The Phaeodactylum genome reveals the evolutionary history of diatom genomes.</title>
        <authorList>
            <person name="Bowler C."/>
            <person name="Allen A.E."/>
            <person name="Badger J.H."/>
            <person name="Grimwood J."/>
            <person name="Jabbari K."/>
            <person name="Kuo A."/>
            <person name="Maheswari U."/>
            <person name="Martens C."/>
            <person name="Maumus F."/>
            <person name="Otillar R.P."/>
            <person name="Rayko E."/>
            <person name="Salamov A."/>
            <person name="Vandepoele K."/>
            <person name="Beszteri B."/>
            <person name="Gruber A."/>
            <person name="Heijde M."/>
            <person name="Katinka M."/>
            <person name="Mock T."/>
            <person name="Valentin K."/>
            <person name="Verret F."/>
            <person name="Berges J.A."/>
            <person name="Brownlee C."/>
            <person name="Cadoret J.P."/>
            <person name="Chiovitti A."/>
            <person name="Choi C.J."/>
            <person name="Coesel S."/>
            <person name="De Martino A."/>
            <person name="Detter J.C."/>
            <person name="Durkin C."/>
            <person name="Falciatore A."/>
            <person name="Fournet J."/>
            <person name="Haruta M."/>
            <person name="Huysman M.J."/>
            <person name="Jenkins B.D."/>
            <person name="Jiroutova K."/>
            <person name="Jorgensen R.E."/>
            <person name="Joubert Y."/>
            <person name="Kaplan A."/>
            <person name="Kroger N."/>
            <person name="Kroth P.G."/>
            <person name="La Roche J."/>
            <person name="Lindquist E."/>
            <person name="Lommer M."/>
            <person name="Martin-Jezequel V."/>
            <person name="Lopez P.J."/>
            <person name="Lucas S."/>
            <person name="Mangogna M."/>
            <person name="McGinnis K."/>
            <person name="Medlin L.K."/>
            <person name="Montsant A."/>
            <person name="Oudot-Le Secq M.P."/>
            <person name="Napoli C."/>
            <person name="Obornik M."/>
            <person name="Parker M.S."/>
            <person name="Petit J.L."/>
            <person name="Porcel B.M."/>
            <person name="Poulsen N."/>
            <person name="Robison M."/>
            <person name="Rychlewski L."/>
            <person name="Rynearson T.A."/>
            <person name="Schmutz J."/>
            <person name="Shapiro H."/>
            <person name="Siaut M."/>
            <person name="Stanley M."/>
            <person name="Sussman M.R."/>
            <person name="Taylor A.R."/>
            <person name="Vardi A."/>
            <person name="von Dassow P."/>
            <person name="Vyverman W."/>
            <person name="Willis A."/>
            <person name="Wyrwicz L.S."/>
            <person name="Rokhsar D.S."/>
            <person name="Weissenbach J."/>
            <person name="Armbrust E.V."/>
            <person name="Green B.R."/>
            <person name="Van de Peer Y."/>
            <person name="Grigoriev I.V."/>
        </authorList>
    </citation>
    <scope>NUCLEOTIDE SEQUENCE [LARGE SCALE GENOMIC DNA]</scope>
    <source>
        <strain evidence="7 8">CCAP 1055/1</strain>
    </source>
</reference>
<gene>
    <name evidence="7" type="ORF">PHATR_43919</name>
</gene>
<dbReference type="EMBL" id="CP001142">
    <property type="protein sequence ID" value="ACI65812.1"/>
    <property type="molecule type" value="Genomic_DNA"/>
</dbReference>
<keyword evidence="3" id="KW-0479">Metal-binding</keyword>
<accession>B5Y4S0</accession>
<dbReference type="InterPro" id="IPR037138">
    <property type="entry name" value="His_deacetylse_dom_sf"/>
</dbReference>
<dbReference type="Proteomes" id="UP000000759">
    <property type="component" value="Chromosome 3"/>
</dbReference>
<name>B5Y4S0_PHATC</name>
<evidence type="ECO:0000313" key="7">
    <source>
        <dbReference type="EMBL" id="ACI65812.1"/>
    </source>
</evidence>
<dbReference type="PANTHER" id="PTHR10625:SF17">
    <property type="entry name" value="HISTONE DEACETYLASE 8"/>
    <property type="match status" value="1"/>
</dbReference>
<dbReference type="GO" id="GO:0004407">
    <property type="term" value="F:histone deacetylase activity"/>
    <property type="evidence" value="ECO:0007669"/>
    <property type="project" value="TreeGrafter"/>
</dbReference>
<dbReference type="RefSeq" id="XP_002186342.1">
    <property type="nucleotide sequence ID" value="XM_002186306.1"/>
</dbReference>
<dbReference type="OMA" id="FRAEWIL"/>
<keyword evidence="4" id="KW-0378">Hydrolase</keyword>
<evidence type="ECO:0000256" key="1">
    <source>
        <dbReference type="ARBA" id="ARBA00001947"/>
    </source>
</evidence>
<dbReference type="OrthoDB" id="424012at2759"/>
<sequence length="407" mass="43628">MAPSTSLRLVVVSSQHPLEITYDEGGKPILPLAEAGKDALDAFNHPRLRRALIFDSLHAAASSDLEFVVPTAVASDLSIYASVHSQGLLKFLSTAWERWDSLGEEGQDPSGCMPGISGQGIATTPPLIPSNRPLPRDSVHRPSQHVIGQVGYYCTDDCTPIFAGIGKELVQDAATTEAAVQRALSAPGSAAPPAVVVYAVPTHPGHHAAYDSFGGYCYVNHVAAAARLWQTYTIRDPTKAVKPKVAILDVDYHAGNGTASIFYDDPTVLVVSIHCDPDFDYPFHSGFAEETGTGDGMGATLHLPLAPGATWKEYAVALEQATAKICRFEAQLLIISMGLDTYDQDPCTIRRAGFHLQGEDYCRMGEMIAKNAPAGIPTLFFQEGGYRMEKLGEAAANVLTSFTAHRC</sequence>
<evidence type="ECO:0000256" key="4">
    <source>
        <dbReference type="ARBA" id="ARBA00022801"/>
    </source>
</evidence>
<dbReference type="PANTHER" id="PTHR10625">
    <property type="entry name" value="HISTONE DEACETYLASE HDAC1-RELATED"/>
    <property type="match status" value="1"/>
</dbReference>
<evidence type="ECO:0000256" key="5">
    <source>
        <dbReference type="ARBA" id="ARBA00022833"/>
    </source>
</evidence>
<dbReference type="HOGENOM" id="CLU_007727_8_3_1"/>
<dbReference type="InParanoid" id="B5Y4S0"/>
<dbReference type="STRING" id="556484.B5Y4S0"/>
<dbReference type="InterPro" id="IPR023801">
    <property type="entry name" value="His_deacetylse_dom"/>
</dbReference>
<dbReference type="AlphaFoldDB" id="B5Y4S0"/>
<dbReference type="GO" id="GO:0016787">
    <property type="term" value="F:hydrolase activity"/>
    <property type="evidence" value="ECO:0007669"/>
    <property type="project" value="UniProtKB-KW"/>
</dbReference>
<keyword evidence="8" id="KW-1185">Reference proteome</keyword>
<proteinExistence type="inferred from homology"/>
<dbReference type="PaxDb" id="2850-Phatr43919"/>
<dbReference type="GeneID" id="7204359"/>
<evidence type="ECO:0000256" key="2">
    <source>
        <dbReference type="ARBA" id="ARBA00005947"/>
    </source>
</evidence>
<comment type="cofactor">
    <cofactor evidence="1">
        <name>Zn(2+)</name>
        <dbReference type="ChEBI" id="CHEBI:29105"/>
    </cofactor>
</comment>
<organism evidence="7 8">
    <name type="scientific">Phaeodactylum tricornutum (strain CCAP 1055/1)</name>
    <dbReference type="NCBI Taxonomy" id="556484"/>
    <lineage>
        <taxon>Eukaryota</taxon>
        <taxon>Sar</taxon>
        <taxon>Stramenopiles</taxon>
        <taxon>Ochrophyta</taxon>
        <taxon>Bacillariophyta</taxon>
        <taxon>Bacillariophyceae</taxon>
        <taxon>Bacillariophycidae</taxon>
        <taxon>Naviculales</taxon>
        <taxon>Phaeodactylaceae</taxon>
        <taxon>Phaeodactylum</taxon>
    </lineage>
</organism>
<feature type="domain" description="Histone deacetylase" evidence="6">
    <location>
        <begin position="51"/>
        <end position="400"/>
    </location>
</feature>
<evidence type="ECO:0000256" key="3">
    <source>
        <dbReference type="ARBA" id="ARBA00022723"/>
    </source>
</evidence>
<dbReference type="SUPFAM" id="SSF52768">
    <property type="entry name" value="Arginase/deacetylase"/>
    <property type="match status" value="1"/>
</dbReference>
<keyword evidence="5" id="KW-0862">Zinc</keyword>
<dbReference type="GO" id="GO:0046872">
    <property type="term" value="F:metal ion binding"/>
    <property type="evidence" value="ECO:0007669"/>
    <property type="project" value="UniProtKB-KW"/>
</dbReference>
<dbReference type="GO" id="GO:0040029">
    <property type="term" value="P:epigenetic regulation of gene expression"/>
    <property type="evidence" value="ECO:0007669"/>
    <property type="project" value="TreeGrafter"/>
</dbReference>